<evidence type="ECO:0000313" key="1">
    <source>
        <dbReference type="EMBL" id="WQJ53833.1"/>
    </source>
</evidence>
<proteinExistence type="predicted"/>
<organism evidence="1 2">
    <name type="scientific">phage Lak_Megaphage_Sonny</name>
    <dbReference type="NCBI Taxonomy" id="3109229"/>
    <lineage>
        <taxon>Viruses</taxon>
        <taxon>Duplodnaviria</taxon>
        <taxon>Heunggongvirae</taxon>
        <taxon>Uroviricota</taxon>
        <taxon>Caudoviricetes</taxon>
        <taxon>Caudoviricetes code 15 clade</taxon>
    </lineage>
</organism>
<accession>A0ABZ0Z725</accession>
<name>A0ABZ0Z725_9CAUD</name>
<dbReference type="Proteomes" id="UP001358193">
    <property type="component" value="Segment"/>
</dbReference>
<sequence length="106" mass="12296">MHKNRILLQGNFGNMGELTDECVNFIKSKGGKYPDILNCRHDPILIEMFDKFSEIPKFGPKILKTKNPHSYFYVKEISGDTYVIEEYDGCETAKTPNDFDWIKITN</sequence>
<evidence type="ECO:0000313" key="2">
    <source>
        <dbReference type="Proteomes" id="UP001358193"/>
    </source>
</evidence>
<protein>
    <submittedName>
        <fullName evidence="1">Uncharacterized protein</fullName>
    </submittedName>
</protein>
<reference evidence="1 2" key="1">
    <citation type="submission" date="2023-11" db="EMBL/GenBank/DDBJ databases">
        <authorList>
            <person name="Cook R."/>
            <person name="Crisci M."/>
            <person name="Pye H."/>
            <person name="Adriaenssens E."/>
            <person name="Santini J."/>
        </authorList>
    </citation>
    <scope>NUCLEOTIDE SEQUENCE [LARGE SCALE GENOMIC DNA]</scope>
    <source>
        <strain evidence="1">Lak_Megaphage_Sonny</strain>
    </source>
</reference>
<keyword evidence="2" id="KW-1185">Reference proteome</keyword>
<dbReference type="EMBL" id="OR769223">
    <property type="protein sequence ID" value="WQJ53833.1"/>
    <property type="molecule type" value="Genomic_DNA"/>
</dbReference>